<feature type="domain" description="Helix-turn-helix" evidence="2">
    <location>
        <begin position="8"/>
        <end position="53"/>
    </location>
</feature>
<organism evidence="3 4">
    <name type="scientific">Streptomyces ureilyticus</name>
    <dbReference type="NCBI Taxonomy" id="1775131"/>
    <lineage>
        <taxon>Bacteria</taxon>
        <taxon>Bacillati</taxon>
        <taxon>Actinomycetota</taxon>
        <taxon>Actinomycetes</taxon>
        <taxon>Kitasatosporales</taxon>
        <taxon>Streptomycetaceae</taxon>
        <taxon>Streptomyces</taxon>
    </lineage>
</organism>
<dbReference type="NCBIfam" id="TIGR01764">
    <property type="entry name" value="excise"/>
    <property type="match status" value="1"/>
</dbReference>
<reference evidence="3 4" key="1">
    <citation type="submission" date="2020-02" db="EMBL/GenBank/DDBJ databases">
        <title>Whole-genome analyses of novel actinobacteria.</title>
        <authorList>
            <person name="Sahin N."/>
            <person name="Tokatli A."/>
        </authorList>
    </citation>
    <scope>NUCLEOTIDE SEQUENCE [LARGE SCALE GENOMIC DNA]</scope>
    <source>
        <strain evidence="3 4">YC419</strain>
    </source>
</reference>
<gene>
    <name evidence="3" type="ORF">G6048_17085</name>
</gene>
<accession>A0ABX0DPJ3</accession>
<protein>
    <submittedName>
        <fullName evidence="3">Helix-turn-helix domain-containing protein</fullName>
    </submittedName>
</protein>
<feature type="region of interest" description="Disordered" evidence="1">
    <location>
        <begin position="58"/>
        <end position="80"/>
    </location>
</feature>
<keyword evidence="4" id="KW-1185">Reference proteome</keyword>
<dbReference type="InterPro" id="IPR010093">
    <property type="entry name" value="SinI_DNA-bd"/>
</dbReference>
<dbReference type="RefSeq" id="WP_165340403.1">
    <property type="nucleotide sequence ID" value="NZ_JAAKZX010000046.1"/>
</dbReference>
<dbReference type="Pfam" id="PF12728">
    <property type="entry name" value="HTH_17"/>
    <property type="match status" value="1"/>
</dbReference>
<evidence type="ECO:0000313" key="4">
    <source>
        <dbReference type="Proteomes" id="UP001518140"/>
    </source>
</evidence>
<name>A0ABX0DPJ3_9ACTN</name>
<dbReference type="EMBL" id="JAAKZX010000046">
    <property type="protein sequence ID" value="NGO43797.1"/>
    <property type="molecule type" value="Genomic_DNA"/>
</dbReference>
<evidence type="ECO:0000256" key="1">
    <source>
        <dbReference type="SAM" id="MobiDB-lite"/>
    </source>
</evidence>
<dbReference type="InterPro" id="IPR041657">
    <property type="entry name" value="HTH_17"/>
</dbReference>
<evidence type="ECO:0000259" key="2">
    <source>
        <dbReference type="Pfam" id="PF12728"/>
    </source>
</evidence>
<proteinExistence type="predicted"/>
<dbReference type="Proteomes" id="UP001518140">
    <property type="component" value="Unassembled WGS sequence"/>
</dbReference>
<sequence>MSRILYPVKEAAQQLGMSVSYTRDLIMSGRLRSVKIGHARRVPADALHEYVQRLDAEQNGDGVGAATPTPSVEASNAIRL</sequence>
<evidence type="ECO:0000313" key="3">
    <source>
        <dbReference type="EMBL" id="NGO43797.1"/>
    </source>
</evidence>
<comment type="caution">
    <text evidence="3">The sequence shown here is derived from an EMBL/GenBank/DDBJ whole genome shotgun (WGS) entry which is preliminary data.</text>
</comment>